<feature type="domain" description="DALR anticodon binding" evidence="13">
    <location>
        <begin position="461"/>
        <end position="574"/>
    </location>
</feature>
<dbReference type="InterPro" id="IPR001412">
    <property type="entry name" value="aa-tRNA-synth_I_CS"/>
</dbReference>
<evidence type="ECO:0000256" key="1">
    <source>
        <dbReference type="ARBA" id="ARBA00004496"/>
    </source>
</evidence>
<keyword evidence="4 11" id="KW-0963">Cytoplasm</keyword>
<keyword evidence="5 11" id="KW-0436">Ligase</keyword>
<feature type="short sequence motif" description="'HIGH' region" evidence="11">
    <location>
        <begin position="126"/>
        <end position="136"/>
    </location>
</feature>
<dbReference type="Gene3D" id="3.40.50.620">
    <property type="entry name" value="HUPs"/>
    <property type="match status" value="1"/>
</dbReference>
<dbReference type="GO" id="GO:0004814">
    <property type="term" value="F:arginine-tRNA ligase activity"/>
    <property type="evidence" value="ECO:0007669"/>
    <property type="project" value="UniProtKB-UniRule"/>
</dbReference>
<evidence type="ECO:0000256" key="9">
    <source>
        <dbReference type="ARBA" id="ARBA00023146"/>
    </source>
</evidence>
<dbReference type="CDD" id="cd00671">
    <property type="entry name" value="ArgRS_core"/>
    <property type="match status" value="1"/>
</dbReference>
<feature type="domain" description="Arginyl tRNA synthetase N-terminal" evidence="14">
    <location>
        <begin position="8"/>
        <end position="90"/>
    </location>
</feature>
<protein>
    <recommendedName>
        <fullName evidence="11">Arginine--tRNA ligase</fullName>
        <ecNumber evidence="11">6.1.1.19</ecNumber>
    </recommendedName>
    <alternativeName>
        <fullName evidence="11">Arginyl-tRNA synthetase</fullName>
        <shortName evidence="11">ArgRS</shortName>
    </alternativeName>
</protein>
<dbReference type="AlphaFoldDB" id="A0A660L8U9"/>
<proteinExistence type="inferred from homology"/>
<evidence type="ECO:0000313" key="16">
    <source>
        <dbReference type="Proteomes" id="UP000278962"/>
    </source>
</evidence>
<evidence type="ECO:0000256" key="2">
    <source>
        <dbReference type="ARBA" id="ARBA00005594"/>
    </source>
</evidence>
<evidence type="ECO:0000259" key="14">
    <source>
        <dbReference type="SMART" id="SM01016"/>
    </source>
</evidence>
<evidence type="ECO:0000313" key="15">
    <source>
        <dbReference type="EMBL" id="RKQ88343.1"/>
    </source>
</evidence>
<dbReference type="PROSITE" id="PS00178">
    <property type="entry name" value="AA_TRNA_LIGASE_I"/>
    <property type="match status" value="1"/>
</dbReference>
<sequence>MTAIAPTHALRAALTGAIDRALGEADVDPLLVPSRQPGADLQANFAMKLAKQLGQPPRALAERVLEALGDAGGLLTSAEVSGPGFLNLAFAPDALARWGTAALADPRLGVAPAAEPQTVVVDYSAPNVAKEMHVGHLRSTVIGDAIVRTLEFEGHAVVRANHLGDWGTQFGMLTQHMLDSGIEHLPDFAALGVLYRDAKQRFDADPAFAETARLRVVALQAGDPTTLALWRDLVAVSLEHINAIYRRLDVTLTDEHVVGESFYNPLLAATVDALLEAGVATESQGAVVVASSRFTNQDGTPAVLIIRKSDGGYGYGATDLAAIRYRTTDLDADRMIYVTDARQAQHFAMVFDAAAAAGWTEGRQVEHVPFGAMLGDDGRPFKTRSGGTIALTELLDSAIERAQAIVDAKNPDLDAAERADIAQAVGIGAVKYADLSTSRQRDLIFSFDRMLALDGNTAPYLLYAAVRAGSIATRAGETSTVVATITEPVEQALLLKLAAFADVLDEVAATLEPHLLCTYLYELAGQYTSFYEACPVLKADTPEQRSSRLALCTLTAETLTRGLGLLGITVPARM</sequence>
<evidence type="ECO:0000259" key="13">
    <source>
        <dbReference type="SMART" id="SM00836"/>
    </source>
</evidence>
<dbReference type="PANTHER" id="PTHR11956:SF5">
    <property type="entry name" value="ARGININE--TRNA LIGASE, CYTOPLASMIC"/>
    <property type="match status" value="1"/>
</dbReference>
<dbReference type="SMART" id="SM00836">
    <property type="entry name" value="DALR_1"/>
    <property type="match status" value="1"/>
</dbReference>
<dbReference type="SUPFAM" id="SSF55190">
    <property type="entry name" value="Arginyl-tRNA synthetase (ArgRS), N-terminal 'additional' domain"/>
    <property type="match status" value="1"/>
</dbReference>
<dbReference type="Pfam" id="PF05746">
    <property type="entry name" value="DALR_1"/>
    <property type="match status" value="1"/>
</dbReference>
<dbReference type="InterPro" id="IPR008909">
    <property type="entry name" value="DALR_anticod-bd"/>
</dbReference>
<evidence type="ECO:0000256" key="3">
    <source>
        <dbReference type="ARBA" id="ARBA00011245"/>
    </source>
</evidence>
<keyword evidence="7 11" id="KW-0067">ATP-binding</keyword>
<dbReference type="PRINTS" id="PR01038">
    <property type="entry name" value="TRNASYNTHARG"/>
</dbReference>
<evidence type="ECO:0000256" key="8">
    <source>
        <dbReference type="ARBA" id="ARBA00022917"/>
    </source>
</evidence>
<keyword evidence="9 11" id="KW-0030">Aminoacyl-tRNA synthetase</keyword>
<evidence type="ECO:0000256" key="7">
    <source>
        <dbReference type="ARBA" id="ARBA00022840"/>
    </source>
</evidence>
<dbReference type="PANTHER" id="PTHR11956">
    <property type="entry name" value="ARGINYL-TRNA SYNTHETASE"/>
    <property type="match status" value="1"/>
</dbReference>
<accession>A0A660L8U9</accession>
<dbReference type="InterPro" id="IPR001278">
    <property type="entry name" value="Arg-tRNA-ligase"/>
</dbReference>
<evidence type="ECO:0000256" key="5">
    <source>
        <dbReference type="ARBA" id="ARBA00022598"/>
    </source>
</evidence>
<dbReference type="SMART" id="SM01016">
    <property type="entry name" value="Arg_tRNA_synt_N"/>
    <property type="match status" value="1"/>
</dbReference>
<dbReference type="CDD" id="cd07956">
    <property type="entry name" value="Anticodon_Ia_Arg"/>
    <property type="match status" value="1"/>
</dbReference>
<comment type="catalytic activity">
    <reaction evidence="10 11">
        <text>tRNA(Arg) + L-arginine + ATP = L-arginyl-tRNA(Arg) + AMP + diphosphate</text>
        <dbReference type="Rhea" id="RHEA:20301"/>
        <dbReference type="Rhea" id="RHEA-COMP:9658"/>
        <dbReference type="Rhea" id="RHEA-COMP:9673"/>
        <dbReference type="ChEBI" id="CHEBI:30616"/>
        <dbReference type="ChEBI" id="CHEBI:32682"/>
        <dbReference type="ChEBI" id="CHEBI:33019"/>
        <dbReference type="ChEBI" id="CHEBI:78442"/>
        <dbReference type="ChEBI" id="CHEBI:78513"/>
        <dbReference type="ChEBI" id="CHEBI:456215"/>
        <dbReference type="EC" id="6.1.1.19"/>
    </reaction>
</comment>
<evidence type="ECO:0000256" key="6">
    <source>
        <dbReference type="ARBA" id="ARBA00022741"/>
    </source>
</evidence>
<dbReference type="GO" id="GO:0005524">
    <property type="term" value="F:ATP binding"/>
    <property type="evidence" value="ECO:0007669"/>
    <property type="project" value="UniProtKB-UniRule"/>
</dbReference>
<evidence type="ECO:0000256" key="10">
    <source>
        <dbReference type="ARBA" id="ARBA00049339"/>
    </source>
</evidence>
<gene>
    <name evidence="11" type="primary">argS</name>
    <name evidence="15" type="ORF">C8N24_6385</name>
</gene>
<comment type="caution">
    <text evidence="15">The sequence shown here is derived from an EMBL/GenBank/DDBJ whole genome shotgun (WGS) entry which is preliminary data.</text>
</comment>
<dbReference type="EMBL" id="RBIL01000002">
    <property type="protein sequence ID" value="RKQ88343.1"/>
    <property type="molecule type" value="Genomic_DNA"/>
</dbReference>
<dbReference type="Gene3D" id="3.30.1360.70">
    <property type="entry name" value="Arginyl tRNA synthetase N-terminal domain"/>
    <property type="match status" value="1"/>
</dbReference>
<dbReference type="InterPro" id="IPR035684">
    <property type="entry name" value="ArgRS_core"/>
</dbReference>
<dbReference type="OrthoDB" id="9803211at2"/>
<dbReference type="InterPro" id="IPR009080">
    <property type="entry name" value="tRNAsynth_Ia_anticodon-bd"/>
</dbReference>
<dbReference type="HAMAP" id="MF_00123">
    <property type="entry name" value="Arg_tRNA_synth"/>
    <property type="match status" value="1"/>
</dbReference>
<dbReference type="Pfam" id="PF00750">
    <property type="entry name" value="tRNA-synt_1d"/>
    <property type="match status" value="1"/>
</dbReference>
<dbReference type="Gene3D" id="1.10.730.10">
    <property type="entry name" value="Isoleucyl-tRNA Synthetase, Domain 1"/>
    <property type="match status" value="1"/>
</dbReference>
<dbReference type="SUPFAM" id="SSF47323">
    <property type="entry name" value="Anticodon-binding domain of a subclass of class I aminoacyl-tRNA synthetases"/>
    <property type="match status" value="1"/>
</dbReference>
<evidence type="ECO:0000256" key="4">
    <source>
        <dbReference type="ARBA" id="ARBA00022490"/>
    </source>
</evidence>
<organism evidence="15 16">
    <name type="scientific">Solirubrobacter pauli</name>
    <dbReference type="NCBI Taxonomy" id="166793"/>
    <lineage>
        <taxon>Bacteria</taxon>
        <taxon>Bacillati</taxon>
        <taxon>Actinomycetota</taxon>
        <taxon>Thermoleophilia</taxon>
        <taxon>Solirubrobacterales</taxon>
        <taxon>Solirubrobacteraceae</taxon>
        <taxon>Solirubrobacter</taxon>
    </lineage>
</organism>
<name>A0A660L8U9_9ACTN</name>
<dbReference type="InterPro" id="IPR014729">
    <property type="entry name" value="Rossmann-like_a/b/a_fold"/>
</dbReference>
<dbReference type="InterPro" id="IPR036695">
    <property type="entry name" value="Arg-tRNA-synth_N_sf"/>
</dbReference>
<dbReference type="RefSeq" id="WP_121257780.1">
    <property type="nucleotide sequence ID" value="NZ_RBIL01000002.1"/>
</dbReference>
<evidence type="ECO:0000256" key="12">
    <source>
        <dbReference type="RuleBase" id="RU363038"/>
    </source>
</evidence>
<comment type="subcellular location">
    <subcellularLocation>
        <location evidence="1 11">Cytoplasm</location>
    </subcellularLocation>
</comment>
<dbReference type="FunFam" id="3.40.50.620:FF:000030">
    <property type="entry name" value="Arginine--tRNA ligase"/>
    <property type="match status" value="1"/>
</dbReference>
<dbReference type="GO" id="GO:0006420">
    <property type="term" value="P:arginyl-tRNA aminoacylation"/>
    <property type="evidence" value="ECO:0007669"/>
    <property type="project" value="UniProtKB-UniRule"/>
</dbReference>
<dbReference type="InterPro" id="IPR005148">
    <property type="entry name" value="Arg-tRNA-synth_N"/>
</dbReference>
<dbReference type="Proteomes" id="UP000278962">
    <property type="component" value="Unassembled WGS sequence"/>
</dbReference>
<reference evidence="15 16" key="1">
    <citation type="submission" date="2018-10" db="EMBL/GenBank/DDBJ databases">
        <title>Genomic Encyclopedia of Archaeal and Bacterial Type Strains, Phase II (KMG-II): from individual species to whole genera.</title>
        <authorList>
            <person name="Goeker M."/>
        </authorList>
    </citation>
    <scope>NUCLEOTIDE SEQUENCE [LARGE SCALE GENOMIC DNA]</scope>
    <source>
        <strain evidence="15 16">DSM 14954</strain>
    </source>
</reference>
<keyword evidence="8 11" id="KW-0648">Protein biosynthesis</keyword>
<dbReference type="SUPFAM" id="SSF52374">
    <property type="entry name" value="Nucleotidylyl transferase"/>
    <property type="match status" value="1"/>
</dbReference>
<dbReference type="EC" id="6.1.1.19" evidence="11"/>
<comment type="similarity">
    <text evidence="2 11 12">Belongs to the class-I aminoacyl-tRNA synthetase family.</text>
</comment>
<keyword evidence="16" id="KW-1185">Reference proteome</keyword>
<comment type="subunit">
    <text evidence="3 11">Monomer.</text>
</comment>
<keyword evidence="6 11" id="KW-0547">Nucleotide-binding</keyword>
<evidence type="ECO:0000256" key="11">
    <source>
        <dbReference type="HAMAP-Rule" id="MF_00123"/>
    </source>
</evidence>
<dbReference type="Pfam" id="PF03485">
    <property type="entry name" value="Arg_tRNA_synt_N"/>
    <property type="match status" value="1"/>
</dbReference>
<dbReference type="GO" id="GO:0005737">
    <property type="term" value="C:cytoplasm"/>
    <property type="evidence" value="ECO:0007669"/>
    <property type="project" value="UniProtKB-SubCell"/>
</dbReference>
<dbReference type="NCBIfam" id="TIGR00456">
    <property type="entry name" value="argS"/>
    <property type="match status" value="1"/>
</dbReference>